<protein>
    <submittedName>
        <fullName evidence="2">Uncharacterized protein</fullName>
    </submittedName>
</protein>
<proteinExistence type="predicted"/>
<feature type="compositionally biased region" description="Polar residues" evidence="1">
    <location>
        <begin position="16"/>
        <end position="25"/>
    </location>
</feature>
<name>A0AAV2FTP2_9ROSI</name>
<evidence type="ECO:0000313" key="3">
    <source>
        <dbReference type="Proteomes" id="UP001497516"/>
    </source>
</evidence>
<organism evidence="2 3">
    <name type="scientific">Linum trigynum</name>
    <dbReference type="NCBI Taxonomy" id="586398"/>
    <lineage>
        <taxon>Eukaryota</taxon>
        <taxon>Viridiplantae</taxon>
        <taxon>Streptophyta</taxon>
        <taxon>Embryophyta</taxon>
        <taxon>Tracheophyta</taxon>
        <taxon>Spermatophyta</taxon>
        <taxon>Magnoliopsida</taxon>
        <taxon>eudicotyledons</taxon>
        <taxon>Gunneridae</taxon>
        <taxon>Pentapetalae</taxon>
        <taxon>rosids</taxon>
        <taxon>fabids</taxon>
        <taxon>Malpighiales</taxon>
        <taxon>Linaceae</taxon>
        <taxon>Linum</taxon>
    </lineage>
</organism>
<keyword evidence="3" id="KW-1185">Reference proteome</keyword>
<evidence type="ECO:0000313" key="2">
    <source>
        <dbReference type="EMBL" id="CAL1401382.1"/>
    </source>
</evidence>
<gene>
    <name evidence="2" type="ORF">LTRI10_LOCUS41442</name>
</gene>
<dbReference type="AlphaFoldDB" id="A0AAV2FTP2"/>
<reference evidence="2 3" key="1">
    <citation type="submission" date="2024-04" db="EMBL/GenBank/DDBJ databases">
        <authorList>
            <person name="Fracassetti M."/>
        </authorList>
    </citation>
    <scope>NUCLEOTIDE SEQUENCE [LARGE SCALE GENOMIC DNA]</scope>
</reference>
<feature type="region of interest" description="Disordered" evidence="1">
    <location>
        <begin position="1"/>
        <end position="48"/>
    </location>
</feature>
<accession>A0AAV2FTP2</accession>
<evidence type="ECO:0000256" key="1">
    <source>
        <dbReference type="SAM" id="MobiDB-lite"/>
    </source>
</evidence>
<dbReference type="Proteomes" id="UP001497516">
    <property type="component" value="Chromosome 7"/>
</dbReference>
<sequence>MKSSPTASIGLDLATNKKSTNTSGGNAEEERRENAFSASKRAKPSKLSLRQRMMADHKVIVGRRPCIPTREKSDEEGKNLDLDAEITIVNEKKKVAENGVVGLGRVREFAWVKSPITVCEM</sequence>
<dbReference type="EMBL" id="OZ034820">
    <property type="protein sequence ID" value="CAL1401382.1"/>
    <property type="molecule type" value="Genomic_DNA"/>
</dbReference>